<keyword evidence="2" id="KW-0489">Methyltransferase</keyword>
<keyword evidence="2" id="KW-0808">Transferase</keyword>
<feature type="region of interest" description="Disordered" evidence="1">
    <location>
        <begin position="1"/>
        <end position="22"/>
    </location>
</feature>
<accession>A0ABX8U0C2</accession>
<proteinExistence type="predicted"/>
<dbReference type="InterPro" id="IPR006764">
    <property type="entry name" value="SAM_dep_MeTrfase_SAV2177_type"/>
</dbReference>
<dbReference type="Gene3D" id="3.40.50.150">
    <property type="entry name" value="Vaccinia Virus protein VP39"/>
    <property type="match status" value="1"/>
</dbReference>
<dbReference type="GO" id="GO:0032259">
    <property type="term" value="P:methylation"/>
    <property type="evidence" value="ECO:0007669"/>
    <property type="project" value="UniProtKB-KW"/>
</dbReference>
<dbReference type="SUPFAM" id="SSF53335">
    <property type="entry name" value="S-adenosyl-L-methionine-dependent methyltransferases"/>
    <property type="match status" value="1"/>
</dbReference>
<protein>
    <submittedName>
        <fullName evidence="2">S-adenosyl methyltransferase</fullName>
    </submittedName>
</protein>
<reference evidence="2 3" key="1">
    <citation type="journal article" date="2021" name="ACS Chem. Biol.">
        <title>Genomic-Led Discovery of a Novel Glycopeptide Antibiotic by Nonomuraea coxensis DSM 45129.</title>
        <authorList>
            <person name="Yushchuk O."/>
            <person name="Vior N.M."/>
            <person name="Andreo-Vidal A."/>
            <person name="Berini F."/>
            <person name="Ruckert C."/>
            <person name="Busche T."/>
            <person name="Binda E."/>
            <person name="Kalinowski J."/>
            <person name="Truman A.W."/>
            <person name="Marinelli F."/>
        </authorList>
    </citation>
    <scope>NUCLEOTIDE SEQUENCE [LARGE SCALE GENOMIC DNA]</scope>
    <source>
        <strain evidence="2 3">DSM 45129</strain>
    </source>
</reference>
<organism evidence="2 3">
    <name type="scientific">Nonomuraea coxensis DSM 45129</name>
    <dbReference type="NCBI Taxonomy" id="1122611"/>
    <lineage>
        <taxon>Bacteria</taxon>
        <taxon>Bacillati</taxon>
        <taxon>Actinomycetota</taxon>
        <taxon>Actinomycetes</taxon>
        <taxon>Streptosporangiales</taxon>
        <taxon>Streptosporangiaceae</taxon>
        <taxon>Nonomuraea</taxon>
    </lineage>
</organism>
<evidence type="ECO:0000313" key="2">
    <source>
        <dbReference type="EMBL" id="QYC41145.1"/>
    </source>
</evidence>
<sequence length="269" mass="29446">MITPKEGEDLEPIVDSGAPEGVDPNVPNVARMYDYYLDGKDNFAADRAAAEQILKNFPHTKEGARANREFLRRAVRYLVDQGVRQIVDLGAGLPTQGNTHEIAPEARVVYVDYDSVVCVHGRALLARKDNVDFLQADVREADALLDKLAGLVDFKQPVAFLALALLHFIPDEVAYDVVAKLREVSAPGSYLVISHAVDPTPDITGQALEVYRKATAALNLRDREGVLRFFDGYELAEPGLTYPAGWRPDDPLAPGNSVDFGYVGVGRKA</sequence>
<evidence type="ECO:0000256" key="1">
    <source>
        <dbReference type="SAM" id="MobiDB-lite"/>
    </source>
</evidence>
<dbReference type="Pfam" id="PF04672">
    <property type="entry name" value="Methyltransf_19"/>
    <property type="match status" value="1"/>
</dbReference>
<gene>
    <name evidence="2" type="ORF">Nocox_17680</name>
</gene>
<evidence type="ECO:0000313" key="3">
    <source>
        <dbReference type="Proteomes" id="UP000824681"/>
    </source>
</evidence>
<dbReference type="InterPro" id="IPR029063">
    <property type="entry name" value="SAM-dependent_MTases_sf"/>
</dbReference>
<dbReference type="Proteomes" id="UP000824681">
    <property type="component" value="Chromosome"/>
</dbReference>
<dbReference type="EMBL" id="CP068985">
    <property type="protein sequence ID" value="QYC41145.1"/>
    <property type="molecule type" value="Genomic_DNA"/>
</dbReference>
<name>A0ABX8U0C2_9ACTN</name>
<dbReference type="PIRSF" id="PIRSF017393">
    <property type="entry name" value="MTase_SAV2177"/>
    <property type="match status" value="1"/>
</dbReference>
<keyword evidence="3" id="KW-1185">Reference proteome</keyword>
<dbReference type="GO" id="GO:0008168">
    <property type="term" value="F:methyltransferase activity"/>
    <property type="evidence" value="ECO:0007669"/>
    <property type="project" value="UniProtKB-KW"/>
</dbReference>